<keyword evidence="4" id="KW-0175">Coiled coil</keyword>
<dbReference type="Proteomes" id="UP000006514">
    <property type="component" value="Unassembled WGS sequence"/>
</dbReference>
<dbReference type="PROSITE" id="PS50076">
    <property type="entry name" value="DNAJ_2"/>
    <property type="match status" value="1"/>
</dbReference>
<feature type="repeat" description="TPR" evidence="3">
    <location>
        <begin position="12"/>
        <end position="45"/>
    </location>
</feature>
<dbReference type="OrthoDB" id="10250354at2759"/>
<feature type="repeat" description="TPR" evidence="3">
    <location>
        <begin position="82"/>
        <end position="115"/>
    </location>
</feature>
<dbReference type="PRINTS" id="PR00625">
    <property type="entry name" value="JDOMAIN"/>
</dbReference>
<dbReference type="InterPro" id="IPR018253">
    <property type="entry name" value="DnaJ_domain_CS"/>
</dbReference>
<dbReference type="OMA" id="KMCLGLD"/>
<dbReference type="Pfam" id="PF13181">
    <property type="entry name" value="TPR_8"/>
    <property type="match status" value="1"/>
</dbReference>
<evidence type="ECO:0000256" key="2">
    <source>
        <dbReference type="ARBA" id="ARBA00022803"/>
    </source>
</evidence>
<dbReference type="CDD" id="cd06257">
    <property type="entry name" value="DnaJ"/>
    <property type="match status" value="1"/>
</dbReference>
<keyword evidence="7" id="KW-0808">Transferase</keyword>
<feature type="domain" description="J" evidence="6">
    <location>
        <begin position="384"/>
        <end position="445"/>
    </location>
</feature>
<dbReference type="PROSITE" id="PS50005">
    <property type="entry name" value="TPR"/>
    <property type="match status" value="3"/>
</dbReference>
<dbReference type="Pfam" id="PF00226">
    <property type="entry name" value="DnaJ"/>
    <property type="match status" value="1"/>
</dbReference>
<dbReference type="SMART" id="SM00028">
    <property type="entry name" value="TPR"/>
    <property type="match status" value="7"/>
</dbReference>
<evidence type="ECO:0000313" key="8">
    <source>
        <dbReference type="Proteomes" id="UP000006514"/>
    </source>
</evidence>
<dbReference type="PANTHER" id="PTHR45188:SF2">
    <property type="entry name" value="DNAJ HOMOLOG SUBFAMILY C MEMBER 7"/>
    <property type="match status" value="1"/>
</dbReference>
<feature type="region of interest" description="Disordered" evidence="5">
    <location>
        <begin position="433"/>
        <end position="457"/>
    </location>
</feature>
<dbReference type="InterPro" id="IPR011990">
    <property type="entry name" value="TPR-like_helical_dom_sf"/>
</dbReference>
<keyword evidence="1" id="KW-0677">Repeat</keyword>
<evidence type="ECO:0000313" key="7">
    <source>
        <dbReference type="EMBL" id="EJD33033.1"/>
    </source>
</evidence>
<dbReference type="Pfam" id="PF13414">
    <property type="entry name" value="TPR_11"/>
    <property type="match status" value="1"/>
</dbReference>
<keyword evidence="2 3" id="KW-0802">TPR repeat</keyword>
<dbReference type="AlphaFoldDB" id="J0WL55"/>
<dbReference type="PROSITE" id="PS00636">
    <property type="entry name" value="DNAJ_1"/>
    <property type="match status" value="1"/>
</dbReference>
<dbReference type="InParanoid" id="J0WL55"/>
<feature type="non-terminal residue" evidence="7">
    <location>
        <position position="493"/>
    </location>
</feature>
<evidence type="ECO:0000256" key="4">
    <source>
        <dbReference type="SAM" id="Coils"/>
    </source>
</evidence>
<keyword evidence="8" id="KW-1185">Reference proteome</keyword>
<accession>J0WL55</accession>
<gene>
    <name evidence="7" type="ORF">AURDEDRAFT_32365</name>
</gene>
<dbReference type="InterPro" id="IPR001623">
    <property type="entry name" value="DnaJ_domain"/>
</dbReference>
<proteinExistence type="predicted"/>
<dbReference type="PANTHER" id="PTHR45188">
    <property type="entry name" value="DNAJ PROTEIN P58IPK HOMOLOG"/>
    <property type="match status" value="1"/>
</dbReference>
<dbReference type="FunCoup" id="J0WL55">
    <property type="interactions" value="96"/>
</dbReference>
<dbReference type="InterPro" id="IPR019734">
    <property type="entry name" value="TPR_rpt"/>
</dbReference>
<dbReference type="PROSITE" id="PS50293">
    <property type="entry name" value="TPR_REGION"/>
    <property type="match status" value="1"/>
</dbReference>
<dbReference type="Gene3D" id="1.25.40.10">
    <property type="entry name" value="Tetratricopeptide repeat domain"/>
    <property type="match status" value="1"/>
</dbReference>
<feature type="non-terminal residue" evidence="7">
    <location>
        <position position="1"/>
    </location>
</feature>
<sequence>EPEPEVDPATKAERLKEQGNQLFKQKKYQEAINLYSQAIDLNPNEPNYLTNRAAAQMALKRFKPSLADCQQAATLQASAPSAKTLTRLARCHLALGNPALAIKTLQQALDVEPGNATTLQQQQAAKTMQSYITSVQDAMAKGDWSFARLALDKATDACEGDAPVAWRLWRVRIDLARKQFDAAAIAASDALRLDQNAPDALALRGLVLFVTNKTQQAIQHAQQALRSDPEHKAARLLLRRARDVERVKEEGNNAFKAGRTEEAIAKYTETLDIIGQNVEEGNGGPLRATLLSNRATAYLKINKTDEAISDADECIAISPLQWKALRTRARAKLAKDSFEEAMQDFRAALDAAQGETGLDASVERSLKDELRKAEVALKRSKTKDYYKILGLERSCSEQEIRKAYRRESLKHHPDKGGDEEQFKLVAEANAVLSDPQRRQRYDDGEDEDGMSNSGPDFGFGPNIDISQLFAHMHGGRGGGYPFGGGAGGRGFGG</sequence>
<dbReference type="GO" id="GO:0016740">
    <property type="term" value="F:transferase activity"/>
    <property type="evidence" value="ECO:0007669"/>
    <property type="project" value="UniProtKB-KW"/>
</dbReference>
<dbReference type="KEGG" id="adl:AURDEDRAFT_32365"/>
<reference evidence="8" key="1">
    <citation type="journal article" date="2012" name="Science">
        <title>The Paleozoic origin of enzymatic lignin decomposition reconstructed from 31 fungal genomes.</title>
        <authorList>
            <person name="Floudas D."/>
            <person name="Binder M."/>
            <person name="Riley R."/>
            <person name="Barry K."/>
            <person name="Blanchette R.A."/>
            <person name="Henrissat B."/>
            <person name="Martinez A.T."/>
            <person name="Otillar R."/>
            <person name="Spatafora J.W."/>
            <person name="Yadav J.S."/>
            <person name="Aerts A."/>
            <person name="Benoit I."/>
            <person name="Boyd A."/>
            <person name="Carlson A."/>
            <person name="Copeland A."/>
            <person name="Coutinho P.M."/>
            <person name="de Vries R.P."/>
            <person name="Ferreira P."/>
            <person name="Findley K."/>
            <person name="Foster B."/>
            <person name="Gaskell J."/>
            <person name="Glotzer D."/>
            <person name="Gorecki P."/>
            <person name="Heitman J."/>
            <person name="Hesse C."/>
            <person name="Hori C."/>
            <person name="Igarashi K."/>
            <person name="Jurgens J.A."/>
            <person name="Kallen N."/>
            <person name="Kersten P."/>
            <person name="Kohler A."/>
            <person name="Kuees U."/>
            <person name="Kumar T.K.A."/>
            <person name="Kuo A."/>
            <person name="LaButti K."/>
            <person name="Larrondo L.F."/>
            <person name="Lindquist E."/>
            <person name="Ling A."/>
            <person name="Lombard V."/>
            <person name="Lucas S."/>
            <person name="Lundell T."/>
            <person name="Martin R."/>
            <person name="McLaughlin D.J."/>
            <person name="Morgenstern I."/>
            <person name="Morin E."/>
            <person name="Murat C."/>
            <person name="Nagy L.G."/>
            <person name="Nolan M."/>
            <person name="Ohm R.A."/>
            <person name="Patyshakuliyeva A."/>
            <person name="Rokas A."/>
            <person name="Ruiz-Duenas F.J."/>
            <person name="Sabat G."/>
            <person name="Salamov A."/>
            <person name="Samejima M."/>
            <person name="Schmutz J."/>
            <person name="Slot J.C."/>
            <person name="St John F."/>
            <person name="Stenlid J."/>
            <person name="Sun H."/>
            <person name="Sun S."/>
            <person name="Syed K."/>
            <person name="Tsang A."/>
            <person name="Wiebenga A."/>
            <person name="Young D."/>
            <person name="Pisabarro A."/>
            <person name="Eastwood D.C."/>
            <person name="Martin F."/>
            <person name="Cullen D."/>
            <person name="Grigoriev I.V."/>
            <person name="Hibbett D.S."/>
        </authorList>
    </citation>
    <scope>NUCLEOTIDE SEQUENCE [LARGE SCALE GENOMIC DNA]</scope>
    <source>
        <strain evidence="8">TFB10046</strain>
    </source>
</reference>
<evidence type="ECO:0000256" key="3">
    <source>
        <dbReference type="PROSITE-ProRule" id="PRU00339"/>
    </source>
</evidence>
<name>J0WL55_AURST</name>
<dbReference type="eggNOG" id="KOG0550">
    <property type="taxonomic scope" value="Eukaryota"/>
</dbReference>
<feature type="coiled-coil region" evidence="4">
    <location>
        <begin position="335"/>
        <end position="383"/>
    </location>
</feature>
<dbReference type="SUPFAM" id="SSF48452">
    <property type="entry name" value="TPR-like"/>
    <property type="match status" value="1"/>
</dbReference>
<dbReference type="SUPFAM" id="SSF46565">
    <property type="entry name" value="Chaperone J-domain"/>
    <property type="match status" value="1"/>
</dbReference>
<dbReference type="InterPro" id="IPR036869">
    <property type="entry name" value="J_dom_sf"/>
</dbReference>
<dbReference type="Gene3D" id="1.10.287.110">
    <property type="entry name" value="DnaJ domain"/>
    <property type="match status" value="1"/>
</dbReference>
<feature type="repeat" description="TPR" evidence="3">
    <location>
        <begin position="198"/>
        <end position="231"/>
    </location>
</feature>
<dbReference type="SMART" id="SM00271">
    <property type="entry name" value="DnaJ"/>
    <property type="match status" value="1"/>
</dbReference>
<evidence type="ECO:0000259" key="6">
    <source>
        <dbReference type="PROSITE" id="PS50076"/>
    </source>
</evidence>
<evidence type="ECO:0000256" key="5">
    <source>
        <dbReference type="SAM" id="MobiDB-lite"/>
    </source>
</evidence>
<protein>
    <submittedName>
        <fullName evidence="7">Protein prenylyltransferase</fullName>
    </submittedName>
</protein>
<dbReference type="EMBL" id="JH688480">
    <property type="protein sequence ID" value="EJD33033.1"/>
    <property type="molecule type" value="Genomic_DNA"/>
</dbReference>
<evidence type="ECO:0000256" key="1">
    <source>
        <dbReference type="ARBA" id="ARBA00022737"/>
    </source>
</evidence>
<dbReference type="Pfam" id="PF13432">
    <property type="entry name" value="TPR_16"/>
    <property type="match status" value="2"/>
</dbReference>
<organism evidence="7 8">
    <name type="scientific">Auricularia subglabra (strain TFB-10046 / SS5)</name>
    <name type="common">White-rot fungus</name>
    <name type="synonym">Auricularia delicata (strain TFB10046)</name>
    <dbReference type="NCBI Taxonomy" id="717982"/>
    <lineage>
        <taxon>Eukaryota</taxon>
        <taxon>Fungi</taxon>
        <taxon>Dikarya</taxon>
        <taxon>Basidiomycota</taxon>
        <taxon>Agaricomycotina</taxon>
        <taxon>Agaricomycetes</taxon>
        <taxon>Auriculariales</taxon>
        <taxon>Auriculariaceae</taxon>
        <taxon>Auricularia</taxon>
    </lineage>
</organism>